<dbReference type="GO" id="GO:0003677">
    <property type="term" value="F:DNA binding"/>
    <property type="evidence" value="ECO:0007669"/>
    <property type="project" value="InterPro"/>
</dbReference>
<dbReference type="GO" id="GO:0004803">
    <property type="term" value="F:transposase activity"/>
    <property type="evidence" value="ECO:0007669"/>
    <property type="project" value="InterPro"/>
</dbReference>
<reference evidence="2 3" key="1">
    <citation type="journal article" date="2013" name="ISME J.">
        <title>Comparative genomics of pathogenic lineages of Vibrio nigripulchritudo identifies virulence-associated traits.</title>
        <authorList>
            <person name="Goudenege D."/>
            <person name="Labreuche Y."/>
            <person name="Krin E."/>
            <person name="Ansquer D."/>
            <person name="Mangenot S."/>
            <person name="Calteau A."/>
            <person name="Medigue C."/>
            <person name="Mazel D."/>
            <person name="Polz M.F."/>
            <person name="Le Roux F."/>
        </authorList>
    </citation>
    <scope>NUCLEOTIDE SEQUENCE [LARGE SCALE GENOMIC DNA]</scope>
    <source>
        <strain evidence="2 3">SOn1</strain>
    </source>
</reference>
<name>A0AAV2W085_9VIBR</name>
<evidence type="ECO:0000313" key="2">
    <source>
        <dbReference type="EMBL" id="CCO50223.1"/>
    </source>
</evidence>
<gene>
    <name evidence="2" type="primary">insE</name>
    <name evidence="2" type="ORF">VIBNISOn1_p0060</name>
</gene>
<sequence>MTTKKTRIEHSPEFEAEALKLLGKVGVAAAARQLSLHESQIYGWRKNSKKDINTSQREQELEIVKKVDTYFAKNLK</sequence>
<dbReference type="InterPro" id="IPR002514">
    <property type="entry name" value="Transposase_8"/>
</dbReference>
<dbReference type="SUPFAM" id="SSF46689">
    <property type="entry name" value="Homeodomain-like"/>
    <property type="match status" value="1"/>
</dbReference>
<evidence type="ECO:0000313" key="3">
    <source>
        <dbReference type="Proteomes" id="UP000018211"/>
    </source>
</evidence>
<accession>A0AAV2W085</accession>
<dbReference type="InterPro" id="IPR009057">
    <property type="entry name" value="Homeodomain-like_sf"/>
</dbReference>
<dbReference type="EMBL" id="CAOF01000199">
    <property type="protein sequence ID" value="CCO50223.1"/>
    <property type="molecule type" value="Genomic_DNA"/>
</dbReference>
<dbReference type="AlphaFoldDB" id="A0AAV2W085"/>
<organism evidence="2 3">
    <name type="scientific">Vibrio nigripulchritudo SOn1</name>
    <dbReference type="NCBI Taxonomy" id="1238450"/>
    <lineage>
        <taxon>Bacteria</taxon>
        <taxon>Pseudomonadati</taxon>
        <taxon>Pseudomonadota</taxon>
        <taxon>Gammaproteobacteria</taxon>
        <taxon>Vibrionales</taxon>
        <taxon>Vibrionaceae</taxon>
        <taxon>Vibrio</taxon>
    </lineage>
</organism>
<proteinExistence type="inferred from homology"/>
<comment type="similarity">
    <text evidence="1">Belongs to the transposase 8 family.</text>
</comment>
<comment type="caution">
    <text evidence="2">The sequence shown here is derived from an EMBL/GenBank/DDBJ whole genome shotgun (WGS) entry which is preliminary data.</text>
</comment>
<dbReference type="GO" id="GO:0006313">
    <property type="term" value="P:DNA transposition"/>
    <property type="evidence" value="ECO:0007669"/>
    <property type="project" value="InterPro"/>
</dbReference>
<dbReference type="Proteomes" id="UP000018211">
    <property type="component" value="Unassembled WGS sequence"/>
</dbReference>
<dbReference type="Pfam" id="PF01527">
    <property type="entry name" value="HTH_Tnp_1"/>
    <property type="match status" value="1"/>
</dbReference>
<protein>
    <submittedName>
        <fullName evidence="2">IS3 element protein InsE</fullName>
    </submittedName>
</protein>
<evidence type="ECO:0000256" key="1">
    <source>
        <dbReference type="ARBA" id="ARBA00009964"/>
    </source>
</evidence>